<proteinExistence type="predicted"/>
<accession>A0A0D8FRI7</accession>
<keyword evidence="2" id="KW-1185">Reference proteome</keyword>
<dbReference type="AlphaFoldDB" id="A0A0D8FRI7"/>
<reference evidence="1 2" key="1">
    <citation type="submission" date="2015-01" db="EMBL/GenBank/DDBJ databases">
        <title>Draft genome of the acidophilic iron oxidizer Ferrimicrobium acidiphilum strain T23.</title>
        <authorList>
            <person name="Poehlein A."/>
            <person name="Eisen S."/>
            <person name="Schloemann M."/>
            <person name="Johnson B.D."/>
            <person name="Daniel R."/>
            <person name="Muehling M."/>
        </authorList>
    </citation>
    <scope>NUCLEOTIDE SEQUENCE [LARGE SCALE GENOMIC DNA]</scope>
    <source>
        <strain evidence="1 2">T23</strain>
    </source>
</reference>
<dbReference type="EMBL" id="JXUW01000035">
    <property type="protein sequence ID" value="KJE75584.1"/>
    <property type="molecule type" value="Genomic_DNA"/>
</dbReference>
<protein>
    <submittedName>
        <fullName evidence="1">Uncharacterized protein</fullName>
    </submittedName>
</protein>
<name>A0A0D8FRI7_9ACTN</name>
<comment type="caution">
    <text evidence="1">The sequence shown here is derived from an EMBL/GenBank/DDBJ whole genome shotgun (WGS) entry which is preliminary data.</text>
</comment>
<sequence length="65" mass="7192">MRIRRGPQRETIVTRAYPVYGQGPLAATMERTVLRELTLSDCLIVGLVEVVGLEYVHGLGAILHC</sequence>
<organism evidence="1 2">
    <name type="scientific">Ferrimicrobium acidiphilum DSM 19497</name>
    <dbReference type="NCBI Taxonomy" id="1121877"/>
    <lineage>
        <taxon>Bacteria</taxon>
        <taxon>Bacillati</taxon>
        <taxon>Actinomycetota</taxon>
        <taxon>Acidimicrobiia</taxon>
        <taxon>Acidimicrobiales</taxon>
        <taxon>Acidimicrobiaceae</taxon>
        <taxon>Ferrimicrobium</taxon>
    </lineage>
</organism>
<gene>
    <name evidence="1" type="ORF">FEAC_26660</name>
</gene>
<dbReference type="Proteomes" id="UP000032336">
    <property type="component" value="Unassembled WGS sequence"/>
</dbReference>
<evidence type="ECO:0000313" key="1">
    <source>
        <dbReference type="EMBL" id="KJE75584.1"/>
    </source>
</evidence>
<evidence type="ECO:0000313" key="2">
    <source>
        <dbReference type="Proteomes" id="UP000032336"/>
    </source>
</evidence>